<dbReference type="EMBL" id="GGEC01029344">
    <property type="protein sequence ID" value="MBX09828.1"/>
    <property type="molecule type" value="Transcribed_RNA"/>
</dbReference>
<name>A0A2P2KVX2_RHIMU</name>
<reference evidence="1" key="1">
    <citation type="submission" date="2018-02" db="EMBL/GenBank/DDBJ databases">
        <title>Rhizophora mucronata_Transcriptome.</title>
        <authorList>
            <person name="Meera S.P."/>
            <person name="Sreeshan A."/>
            <person name="Augustine A."/>
        </authorList>
    </citation>
    <scope>NUCLEOTIDE SEQUENCE</scope>
    <source>
        <tissue evidence="1">Leaf</tissue>
    </source>
</reference>
<accession>A0A2P2KVX2</accession>
<dbReference type="AlphaFoldDB" id="A0A2P2KVX2"/>
<sequence length="131" mass="14767">MVACSRFRDIKPCALPSYSLAEGSTQRTTVRKASNKFCLRGELLIFSAHFLYLGAWIQNLLKPEACCNIQCYKASQDSGFSLALEDHEKENRKPPGGSQVLIPPWQTGGKIMIKQERLRKFSRQGLISDFV</sequence>
<proteinExistence type="predicted"/>
<protein>
    <submittedName>
        <fullName evidence="1">Respiratory burst oxidase homolog protein C</fullName>
    </submittedName>
</protein>
<evidence type="ECO:0000313" key="1">
    <source>
        <dbReference type="EMBL" id="MBX09828.1"/>
    </source>
</evidence>
<organism evidence="1">
    <name type="scientific">Rhizophora mucronata</name>
    <name type="common">Asiatic mangrove</name>
    <dbReference type="NCBI Taxonomy" id="61149"/>
    <lineage>
        <taxon>Eukaryota</taxon>
        <taxon>Viridiplantae</taxon>
        <taxon>Streptophyta</taxon>
        <taxon>Embryophyta</taxon>
        <taxon>Tracheophyta</taxon>
        <taxon>Spermatophyta</taxon>
        <taxon>Magnoliopsida</taxon>
        <taxon>eudicotyledons</taxon>
        <taxon>Gunneridae</taxon>
        <taxon>Pentapetalae</taxon>
        <taxon>rosids</taxon>
        <taxon>fabids</taxon>
        <taxon>Malpighiales</taxon>
        <taxon>Rhizophoraceae</taxon>
        <taxon>Rhizophora</taxon>
    </lineage>
</organism>